<dbReference type="InterPro" id="IPR036396">
    <property type="entry name" value="Cyt_P450_sf"/>
</dbReference>
<accession>A0A9N7N051</accession>
<dbReference type="GO" id="GO:0005506">
    <property type="term" value="F:iron ion binding"/>
    <property type="evidence" value="ECO:0007669"/>
    <property type="project" value="InterPro"/>
</dbReference>
<evidence type="ECO:0000313" key="2">
    <source>
        <dbReference type="Proteomes" id="UP001153555"/>
    </source>
</evidence>
<comment type="caution">
    <text evidence="1">The sequence shown here is derived from an EMBL/GenBank/DDBJ whole genome shotgun (WGS) entry which is preliminary data.</text>
</comment>
<dbReference type="Gene3D" id="1.10.630.10">
    <property type="entry name" value="Cytochrome P450"/>
    <property type="match status" value="1"/>
</dbReference>
<dbReference type="AlphaFoldDB" id="A0A9N7N051"/>
<dbReference type="OrthoDB" id="1055148at2759"/>
<dbReference type="Proteomes" id="UP001153555">
    <property type="component" value="Unassembled WGS sequence"/>
</dbReference>
<dbReference type="GO" id="GO:0020037">
    <property type="term" value="F:heme binding"/>
    <property type="evidence" value="ECO:0007669"/>
    <property type="project" value="InterPro"/>
</dbReference>
<dbReference type="EMBL" id="CACSLK010017620">
    <property type="protein sequence ID" value="CAA0818857.1"/>
    <property type="molecule type" value="Genomic_DNA"/>
</dbReference>
<organism evidence="1 2">
    <name type="scientific">Striga hermonthica</name>
    <name type="common">Purple witchweed</name>
    <name type="synonym">Buchnera hermonthica</name>
    <dbReference type="NCBI Taxonomy" id="68872"/>
    <lineage>
        <taxon>Eukaryota</taxon>
        <taxon>Viridiplantae</taxon>
        <taxon>Streptophyta</taxon>
        <taxon>Embryophyta</taxon>
        <taxon>Tracheophyta</taxon>
        <taxon>Spermatophyta</taxon>
        <taxon>Magnoliopsida</taxon>
        <taxon>eudicotyledons</taxon>
        <taxon>Gunneridae</taxon>
        <taxon>Pentapetalae</taxon>
        <taxon>asterids</taxon>
        <taxon>lamiids</taxon>
        <taxon>Lamiales</taxon>
        <taxon>Orobanchaceae</taxon>
        <taxon>Buchnereae</taxon>
        <taxon>Striga</taxon>
    </lineage>
</organism>
<gene>
    <name evidence="1" type="ORF">SHERM_17748</name>
</gene>
<dbReference type="SUPFAM" id="SSF48264">
    <property type="entry name" value="Cytochrome P450"/>
    <property type="match status" value="1"/>
</dbReference>
<proteinExistence type="predicted"/>
<protein>
    <submittedName>
        <fullName evidence="1">Cytochrome P450- family 76- subfamily G-polypeptide 1</fullName>
    </submittedName>
</protein>
<dbReference type="GO" id="GO:0016705">
    <property type="term" value="F:oxidoreductase activity, acting on paired donors, with incorporation or reduction of molecular oxygen"/>
    <property type="evidence" value="ECO:0007669"/>
    <property type="project" value="InterPro"/>
</dbReference>
<dbReference type="PANTHER" id="PTHR24299">
    <property type="entry name" value="CYTOCHROME P450 FAMILY 1"/>
    <property type="match status" value="1"/>
</dbReference>
<dbReference type="GO" id="GO:0004497">
    <property type="term" value="F:monooxygenase activity"/>
    <property type="evidence" value="ECO:0007669"/>
    <property type="project" value="InterPro"/>
</dbReference>
<dbReference type="PANTHER" id="PTHR24299:SF58">
    <property type="entry name" value="CYTOCHROME P450"/>
    <property type="match status" value="1"/>
</dbReference>
<reference evidence="1" key="1">
    <citation type="submission" date="2019-12" db="EMBL/GenBank/DDBJ databases">
        <authorList>
            <person name="Scholes J."/>
        </authorList>
    </citation>
    <scope>NUCLEOTIDE SEQUENCE</scope>
</reference>
<name>A0A9N7N051_STRHE</name>
<keyword evidence="2" id="KW-1185">Reference proteome</keyword>
<sequence>MDCTFSLLPCLATLLTLAISLKLFINLKKIPSKSHPPGPPGWPLLGNIFDLGEVPHQTFHKLQAHYGPIMHLRLGSVNTVVLQSSEAAAELFKKRDLQFADRRVLDSFTALRYNRGSVGMASYGDYWRKVRRICTVQFLVQKKVNESAAVRQKRVDEMIEWIKRDVAK</sequence>
<evidence type="ECO:0000313" key="1">
    <source>
        <dbReference type="EMBL" id="CAA0818857.1"/>
    </source>
</evidence>
<dbReference type="InterPro" id="IPR001128">
    <property type="entry name" value="Cyt_P450"/>
</dbReference>
<dbReference type="Pfam" id="PF00067">
    <property type="entry name" value="p450"/>
    <property type="match status" value="1"/>
</dbReference>